<dbReference type="InterPro" id="IPR002810">
    <property type="entry name" value="NfeD-like_C"/>
</dbReference>
<dbReference type="RefSeq" id="WP_130390014.1">
    <property type="nucleotide sequence ID" value="NZ_SGXM01000001.1"/>
</dbReference>
<evidence type="ECO:0000313" key="3">
    <source>
        <dbReference type="EMBL" id="RZT42016.1"/>
    </source>
</evidence>
<organism evidence="3 4">
    <name type="scientific">Cupriavidus agavae</name>
    <dbReference type="NCBI Taxonomy" id="1001822"/>
    <lineage>
        <taxon>Bacteria</taxon>
        <taxon>Pseudomonadati</taxon>
        <taxon>Pseudomonadota</taxon>
        <taxon>Betaproteobacteria</taxon>
        <taxon>Burkholderiales</taxon>
        <taxon>Burkholderiaceae</taxon>
        <taxon>Cupriavidus</taxon>
    </lineage>
</organism>
<accession>A0A4Q7S6L5</accession>
<keyword evidence="1" id="KW-0472">Membrane</keyword>
<dbReference type="Proteomes" id="UP000291078">
    <property type="component" value="Unassembled WGS sequence"/>
</dbReference>
<keyword evidence="1" id="KW-1133">Transmembrane helix</keyword>
<dbReference type="Pfam" id="PF01957">
    <property type="entry name" value="NfeD"/>
    <property type="match status" value="1"/>
</dbReference>
<protein>
    <submittedName>
        <fullName evidence="3">Membrane protein implicated in regulation of membrane protease activity</fullName>
    </submittedName>
</protein>
<dbReference type="GO" id="GO:0008233">
    <property type="term" value="F:peptidase activity"/>
    <property type="evidence" value="ECO:0007669"/>
    <property type="project" value="UniProtKB-KW"/>
</dbReference>
<evidence type="ECO:0000259" key="2">
    <source>
        <dbReference type="Pfam" id="PF01957"/>
    </source>
</evidence>
<keyword evidence="1" id="KW-0812">Transmembrane</keyword>
<name>A0A4Q7S6L5_9BURK</name>
<feature type="transmembrane region" description="Helical" evidence="1">
    <location>
        <begin position="7"/>
        <end position="40"/>
    </location>
</feature>
<gene>
    <name evidence="3" type="ORF">EV147_1032</name>
</gene>
<evidence type="ECO:0000256" key="1">
    <source>
        <dbReference type="SAM" id="Phobius"/>
    </source>
</evidence>
<evidence type="ECO:0000313" key="4">
    <source>
        <dbReference type="Proteomes" id="UP000291078"/>
    </source>
</evidence>
<keyword evidence="3" id="KW-0378">Hydrolase</keyword>
<reference evidence="3 4" key="1">
    <citation type="journal article" date="2015" name="Stand. Genomic Sci.">
        <title>Genomic Encyclopedia of Bacterial and Archaeal Type Strains, Phase III: the genomes of soil and plant-associated and newly described type strains.</title>
        <authorList>
            <person name="Whitman W.B."/>
            <person name="Woyke T."/>
            <person name="Klenk H.P."/>
            <person name="Zhou Y."/>
            <person name="Lilburn T.G."/>
            <person name="Beck B.J."/>
            <person name="De Vos P."/>
            <person name="Vandamme P."/>
            <person name="Eisen J.A."/>
            <person name="Garrity G."/>
            <person name="Hugenholtz P."/>
            <person name="Kyrpides N.C."/>
        </authorList>
    </citation>
    <scope>NUCLEOTIDE SEQUENCE [LARGE SCALE GENOMIC DNA]</scope>
    <source>
        <strain evidence="3 4">ASC-9842</strain>
    </source>
</reference>
<comment type="caution">
    <text evidence="3">The sequence shown here is derived from an EMBL/GenBank/DDBJ whole genome shotgun (WGS) entry which is preliminary data.</text>
</comment>
<keyword evidence="4" id="KW-1185">Reference proteome</keyword>
<sequence>MTSYYLWFAAAVVLIIAEMATGTFYLLMIAAGVAAGGLAALVGLDVPFQTLAAAIVAIIAIAALRRTRYGKLRRKDAGTDPDVNLDIGQELDVAAWDGFGRARVPYRGADWTVELLPGMDRAPGRFRIVEVRGTTLIVSPR</sequence>
<keyword evidence="3" id="KW-0645">Protease</keyword>
<feature type="domain" description="NfeD-like C-terminal" evidence="2">
    <location>
        <begin position="84"/>
        <end position="140"/>
    </location>
</feature>
<dbReference type="OrthoDB" id="5654021at2"/>
<dbReference type="AlphaFoldDB" id="A0A4Q7S6L5"/>
<dbReference type="GO" id="GO:0006508">
    <property type="term" value="P:proteolysis"/>
    <property type="evidence" value="ECO:0007669"/>
    <property type="project" value="UniProtKB-KW"/>
</dbReference>
<dbReference type="EMBL" id="SGXM01000001">
    <property type="protein sequence ID" value="RZT42016.1"/>
    <property type="molecule type" value="Genomic_DNA"/>
</dbReference>
<feature type="transmembrane region" description="Helical" evidence="1">
    <location>
        <begin position="46"/>
        <end position="64"/>
    </location>
</feature>
<proteinExistence type="predicted"/>